<reference evidence="2" key="1">
    <citation type="journal article" date="2017" name="Nature">
        <title>The sunflower genome provides insights into oil metabolism, flowering and Asterid evolution.</title>
        <authorList>
            <person name="Badouin H."/>
            <person name="Gouzy J."/>
            <person name="Grassa C.J."/>
            <person name="Murat F."/>
            <person name="Staton S.E."/>
            <person name="Cottret L."/>
            <person name="Lelandais-Briere C."/>
            <person name="Owens G.L."/>
            <person name="Carrere S."/>
            <person name="Mayjonade B."/>
            <person name="Legrand L."/>
            <person name="Gill N."/>
            <person name="Kane N.C."/>
            <person name="Bowers J.E."/>
            <person name="Hubner S."/>
            <person name="Bellec A."/>
            <person name="Berard A."/>
            <person name="Berges H."/>
            <person name="Blanchet N."/>
            <person name="Boniface M.C."/>
            <person name="Brunel D."/>
            <person name="Catrice O."/>
            <person name="Chaidir N."/>
            <person name="Claudel C."/>
            <person name="Donnadieu C."/>
            <person name="Faraut T."/>
            <person name="Fievet G."/>
            <person name="Helmstetter N."/>
            <person name="King M."/>
            <person name="Knapp S.J."/>
            <person name="Lai Z."/>
            <person name="Le Paslier M.C."/>
            <person name="Lippi Y."/>
            <person name="Lorenzon L."/>
            <person name="Mandel J.R."/>
            <person name="Marage G."/>
            <person name="Marchand G."/>
            <person name="Marquand E."/>
            <person name="Bret-Mestries E."/>
            <person name="Morien E."/>
            <person name="Nambeesan S."/>
            <person name="Nguyen T."/>
            <person name="Pegot-Espagnet P."/>
            <person name="Pouilly N."/>
            <person name="Raftis F."/>
            <person name="Sallet E."/>
            <person name="Schiex T."/>
            <person name="Thomas J."/>
            <person name="Vandecasteele C."/>
            <person name="Vares D."/>
            <person name="Vear F."/>
            <person name="Vautrin S."/>
            <person name="Crespi M."/>
            <person name="Mangin B."/>
            <person name="Burke J.M."/>
            <person name="Salse J."/>
            <person name="Munos S."/>
            <person name="Vincourt P."/>
            <person name="Rieseberg L.H."/>
            <person name="Langlade N.B."/>
        </authorList>
    </citation>
    <scope>NUCLEOTIDE SEQUENCE</scope>
    <source>
        <tissue evidence="2">Leaves</tissue>
    </source>
</reference>
<keyword evidence="3" id="KW-1185">Reference proteome</keyword>
<accession>A0A9K3H5J0</accession>
<dbReference type="AlphaFoldDB" id="A0A9K3H5J0"/>
<feature type="compositionally biased region" description="Acidic residues" evidence="1">
    <location>
        <begin position="194"/>
        <end position="204"/>
    </location>
</feature>
<reference evidence="2" key="2">
    <citation type="submission" date="2020-06" db="EMBL/GenBank/DDBJ databases">
        <title>Helianthus annuus Genome sequencing and assembly Release 2.</title>
        <authorList>
            <person name="Gouzy J."/>
            <person name="Langlade N."/>
            <person name="Munos S."/>
        </authorList>
    </citation>
    <scope>NUCLEOTIDE SEQUENCE</scope>
    <source>
        <tissue evidence="2">Leaves</tissue>
    </source>
</reference>
<name>A0A9K3H5J0_HELAN</name>
<dbReference type="Gramene" id="mRNA:HanXRQr2_Chr14g0632081">
    <property type="protein sequence ID" value="CDS:HanXRQr2_Chr14g0632081.1"/>
    <property type="gene ID" value="HanXRQr2_Chr14g0632081"/>
</dbReference>
<dbReference type="EMBL" id="MNCJ02000329">
    <property type="protein sequence ID" value="KAF5768070.1"/>
    <property type="molecule type" value="Genomic_DNA"/>
</dbReference>
<sequence length="569" mass="66559">MEGDVDDNAKLFDLLSGEISELHVKNVKLNDINKTLNQMISELHEASANEFKAMKLEMEAMKADKAMKDEQLTMLYTLMESHLGIDVYSVYNKIEIKKKVVITETQEAGGYSSQVDVEMIDVEADQAQSFILVGKATSLSYSFDDIIRRIQIEQRRRKAKEPEMLLLQWKEEEEEEEEKIDDDLFEYIDNYPEGNEDDDDDDDQGLSGLLIVNPSVQQRIEDFMNDEINEQEEDHQQESSSSGKQHADQVFLTQPTLIYLHARFEGEIEVPRSRAEMLEELGLDDGKFKFDIEDEIPSSPEKEYEFKYVQEADKYNDVIVEEASDSSDEETVFHYAGVDNTFPSLAEMFKEQNEDKVRRKIVEKITTEGVPRTIPRENLAEERKKWFKVIPKERNFIRPLEYFTHDANISWGDILSWGYLEDLQVYAIRREQGVQYFEFLSDIQTLPWWDVEELVQTKNIKKFYHGMDVKQHNQHLWKYIKLQAKARFPDWKPLYPKQIVTILENGEKDITLDIKPPRCLKNMPLRAMEQDSYEDFQGWLYNESTAEAVTSLFDKSKGGSRRISILDPM</sequence>
<evidence type="ECO:0000313" key="2">
    <source>
        <dbReference type="EMBL" id="KAF5768070.1"/>
    </source>
</evidence>
<protein>
    <submittedName>
        <fullName evidence="2">Uncharacterized protein</fullName>
    </submittedName>
</protein>
<comment type="caution">
    <text evidence="2">The sequence shown here is derived from an EMBL/GenBank/DDBJ whole genome shotgun (WGS) entry which is preliminary data.</text>
</comment>
<gene>
    <name evidence="2" type="ORF">HanXRQr2_Chr14g0632081</name>
</gene>
<organism evidence="2 3">
    <name type="scientific">Helianthus annuus</name>
    <name type="common">Common sunflower</name>
    <dbReference type="NCBI Taxonomy" id="4232"/>
    <lineage>
        <taxon>Eukaryota</taxon>
        <taxon>Viridiplantae</taxon>
        <taxon>Streptophyta</taxon>
        <taxon>Embryophyta</taxon>
        <taxon>Tracheophyta</taxon>
        <taxon>Spermatophyta</taxon>
        <taxon>Magnoliopsida</taxon>
        <taxon>eudicotyledons</taxon>
        <taxon>Gunneridae</taxon>
        <taxon>Pentapetalae</taxon>
        <taxon>asterids</taxon>
        <taxon>campanulids</taxon>
        <taxon>Asterales</taxon>
        <taxon>Asteraceae</taxon>
        <taxon>Asteroideae</taxon>
        <taxon>Heliantheae alliance</taxon>
        <taxon>Heliantheae</taxon>
        <taxon>Helianthus</taxon>
    </lineage>
</organism>
<feature type="region of interest" description="Disordered" evidence="1">
    <location>
        <begin position="188"/>
        <end position="208"/>
    </location>
</feature>
<evidence type="ECO:0000313" key="3">
    <source>
        <dbReference type="Proteomes" id="UP000215914"/>
    </source>
</evidence>
<proteinExistence type="predicted"/>
<dbReference type="Proteomes" id="UP000215914">
    <property type="component" value="Unassembled WGS sequence"/>
</dbReference>
<evidence type="ECO:0000256" key="1">
    <source>
        <dbReference type="SAM" id="MobiDB-lite"/>
    </source>
</evidence>